<proteinExistence type="inferred from homology"/>
<dbReference type="Gene3D" id="3.60.21.10">
    <property type="match status" value="1"/>
</dbReference>
<evidence type="ECO:0000313" key="3">
    <source>
        <dbReference type="Ensembl" id="ENSEBUP00000000740.1"/>
    </source>
</evidence>
<dbReference type="SUPFAM" id="SSF56300">
    <property type="entry name" value="Metallo-dependent phosphatases"/>
    <property type="match status" value="1"/>
</dbReference>
<sequence>MASSRGSVCMAQNTESEIDVDEFSSNPTQAFTYYNINQSRFQPPNVHMVDPIPFDTPKPPGHTRFVCIADTHSRTDGLQMPYGDVLLHAGDFSELGLPSELRKFNDWLGNLPYEYKVVIAGNHELTFDKSFMSDLLKQDYYRFPSVTKLKAEDYDDVQAILTNCIYLQDTEVSIKGFRIYGAHLIGRWATTWGQYSLYAPWHRVHQCLEFCRSDAPPFFQEKVHQLTPV</sequence>
<organism evidence="3 4">
    <name type="scientific">Eptatretus burgeri</name>
    <name type="common">Inshore hagfish</name>
    <dbReference type="NCBI Taxonomy" id="7764"/>
    <lineage>
        <taxon>Eukaryota</taxon>
        <taxon>Metazoa</taxon>
        <taxon>Chordata</taxon>
        <taxon>Craniata</taxon>
        <taxon>Vertebrata</taxon>
        <taxon>Cyclostomata</taxon>
        <taxon>Myxini</taxon>
        <taxon>Myxiniformes</taxon>
        <taxon>Myxinidae</taxon>
        <taxon>Eptatretinae</taxon>
        <taxon>Eptatretus</taxon>
    </lineage>
</organism>
<accession>A0A8C4N455</accession>
<dbReference type="InterPro" id="IPR029052">
    <property type="entry name" value="Metallo-depent_PP-like"/>
</dbReference>
<reference evidence="3" key="2">
    <citation type="submission" date="2025-09" db="UniProtKB">
        <authorList>
            <consortium name="Ensembl"/>
        </authorList>
    </citation>
    <scope>IDENTIFICATION</scope>
</reference>
<evidence type="ECO:0000256" key="1">
    <source>
        <dbReference type="ARBA" id="ARBA00007993"/>
    </source>
</evidence>
<dbReference type="AlphaFoldDB" id="A0A8C4N455"/>
<evidence type="ECO:0000313" key="4">
    <source>
        <dbReference type="Proteomes" id="UP000694388"/>
    </source>
</evidence>
<dbReference type="GeneTree" id="ENSGT00390000007681"/>
<comment type="similarity">
    <text evidence="1">Belongs to the UPF0046 family.</text>
</comment>
<dbReference type="Ensembl" id="ENSEBUT00000001046.1">
    <property type="protein sequence ID" value="ENSEBUP00000000740.1"/>
    <property type="gene ID" value="ENSEBUG00000000789.1"/>
</dbReference>
<dbReference type="InterPro" id="IPR004843">
    <property type="entry name" value="Calcineurin-like_PHP"/>
</dbReference>
<dbReference type="PANTHER" id="PTHR12905:SF0">
    <property type="entry name" value="CALCINEURIN-LIKE PHOSPHOESTERASE DOMAIN-CONTAINING PROTEIN"/>
    <property type="match status" value="1"/>
</dbReference>
<dbReference type="InterPro" id="IPR051693">
    <property type="entry name" value="UPF0046_metallophosphoest"/>
</dbReference>
<dbReference type="PANTHER" id="PTHR12905">
    <property type="entry name" value="METALLOPHOSPHOESTERASE"/>
    <property type="match status" value="1"/>
</dbReference>
<dbReference type="Proteomes" id="UP000694388">
    <property type="component" value="Unplaced"/>
</dbReference>
<reference evidence="3" key="1">
    <citation type="submission" date="2025-08" db="UniProtKB">
        <authorList>
            <consortium name="Ensembl"/>
        </authorList>
    </citation>
    <scope>IDENTIFICATION</scope>
</reference>
<dbReference type="CDD" id="cd07379">
    <property type="entry name" value="MPP_239FB"/>
    <property type="match status" value="1"/>
</dbReference>
<evidence type="ECO:0000259" key="2">
    <source>
        <dbReference type="Pfam" id="PF00149"/>
    </source>
</evidence>
<dbReference type="GO" id="GO:0016787">
    <property type="term" value="F:hydrolase activity"/>
    <property type="evidence" value="ECO:0007669"/>
    <property type="project" value="InterPro"/>
</dbReference>
<protein>
    <submittedName>
        <fullName evidence="3">Metallophosphoesterase domain containing 1</fullName>
    </submittedName>
</protein>
<keyword evidence="4" id="KW-1185">Reference proteome</keyword>
<feature type="domain" description="Calcineurin-like phosphoesterase" evidence="2">
    <location>
        <begin position="64"/>
        <end position="164"/>
    </location>
</feature>
<dbReference type="Pfam" id="PF00149">
    <property type="entry name" value="Metallophos"/>
    <property type="match status" value="1"/>
</dbReference>
<name>A0A8C4N455_EPTBU</name>